<evidence type="ECO:0000313" key="5">
    <source>
        <dbReference type="Proteomes" id="UP000516320"/>
    </source>
</evidence>
<keyword evidence="5" id="KW-1185">Reference proteome</keyword>
<name>A0A7H0SR03_9CORY</name>
<dbReference type="EMBL" id="CP046884">
    <property type="protein sequence ID" value="QNQ90978.1"/>
    <property type="molecule type" value="Genomic_DNA"/>
</dbReference>
<evidence type="ECO:0000313" key="4">
    <source>
        <dbReference type="EMBL" id="QNQ90978.1"/>
    </source>
</evidence>
<dbReference type="AlphaFoldDB" id="A0A7H0SR03"/>
<dbReference type="InterPro" id="IPR041479">
    <property type="entry name" value="TetR_CgmR_C"/>
</dbReference>
<dbReference type="PANTHER" id="PTHR30055">
    <property type="entry name" value="HTH-TYPE TRANSCRIPTIONAL REGULATOR RUTR"/>
    <property type="match status" value="1"/>
</dbReference>
<dbReference type="RefSeq" id="WP_187974287.1">
    <property type="nucleotide sequence ID" value="NZ_CP046884.1"/>
</dbReference>
<evidence type="ECO:0000256" key="2">
    <source>
        <dbReference type="ARBA" id="ARBA00023125"/>
    </source>
</evidence>
<dbReference type="KEGG" id="cpoy:GP475_10305"/>
<reference evidence="4 5" key="1">
    <citation type="submission" date="2019-12" db="EMBL/GenBank/DDBJ databases">
        <title>Corynebacterium sp. nov., isolated from feces of the Anser Albifrons in China.</title>
        <authorList>
            <person name="Liu Q."/>
        </authorList>
    </citation>
    <scope>NUCLEOTIDE SEQUENCE [LARGE SCALE GENOMIC DNA]</scope>
    <source>
        <strain evidence="4 5">4H37-19</strain>
    </source>
</reference>
<evidence type="ECO:0000256" key="1">
    <source>
        <dbReference type="ARBA" id="ARBA00023015"/>
    </source>
</evidence>
<dbReference type="InterPro" id="IPR009057">
    <property type="entry name" value="Homeodomain-like_sf"/>
</dbReference>
<dbReference type="SUPFAM" id="SSF46689">
    <property type="entry name" value="Homeodomain-like"/>
    <property type="match status" value="1"/>
</dbReference>
<dbReference type="PRINTS" id="PR00455">
    <property type="entry name" value="HTHTETR"/>
</dbReference>
<dbReference type="SUPFAM" id="SSF48498">
    <property type="entry name" value="Tetracyclin repressor-like, C-terminal domain"/>
    <property type="match status" value="1"/>
</dbReference>
<dbReference type="InterPro" id="IPR001647">
    <property type="entry name" value="HTH_TetR"/>
</dbReference>
<dbReference type="Proteomes" id="UP000516320">
    <property type="component" value="Chromosome"/>
</dbReference>
<dbReference type="Pfam" id="PF00440">
    <property type="entry name" value="TetR_N"/>
    <property type="match status" value="1"/>
</dbReference>
<dbReference type="Gene3D" id="1.10.357.10">
    <property type="entry name" value="Tetracycline Repressor, domain 2"/>
    <property type="match status" value="1"/>
</dbReference>
<dbReference type="InterPro" id="IPR036271">
    <property type="entry name" value="Tet_transcr_reg_TetR-rel_C_sf"/>
</dbReference>
<sequence length="183" mass="20084">MRRSKREKILESAVKIIEESGPDAVTYEALAQASGLSKSGLIYHFPSRDDLMLAIHEHLAQAWEQELLATAGVSDVAELSEAQRLKAAVICFSTAASLPELLLQIEAARNPRAAAVWNAVDQRWLPSPESIQDSATKKAAYLVKLIADGLFLHDYVHFTPLSSEQRSILTEAALKLIPPDPQD</sequence>
<dbReference type="GO" id="GO:0000976">
    <property type="term" value="F:transcription cis-regulatory region binding"/>
    <property type="evidence" value="ECO:0007669"/>
    <property type="project" value="TreeGrafter"/>
</dbReference>
<evidence type="ECO:0000256" key="3">
    <source>
        <dbReference type="ARBA" id="ARBA00023163"/>
    </source>
</evidence>
<keyword evidence="3" id="KW-0804">Transcription</keyword>
<keyword evidence="2" id="KW-0238">DNA-binding</keyword>
<dbReference type="InterPro" id="IPR050109">
    <property type="entry name" value="HTH-type_TetR-like_transc_reg"/>
</dbReference>
<gene>
    <name evidence="4" type="ORF">GP475_10305</name>
</gene>
<keyword evidence="1" id="KW-0805">Transcription regulation</keyword>
<proteinExistence type="predicted"/>
<dbReference type="PROSITE" id="PS50977">
    <property type="entry name" value="HTH_TETR_2"/>
    <property type="match status" value="1"/>
</dbReference>
<accession>A0A7H0SR03</accession>
<dbReference type="PANTHER" id="PTHR30055:SF234">
    <property type="entry name" value="HTH-TYPE TRANSCRIPTIONAL REGULATOR BETI"/>
    <property type="match status" value="1"/>
</dbReference>
<protein>
    <submittedName>
        <fullName evidence="4">TetR family transcriptional regulator</fullName>
    </submittedName>
</protein>
<dbReference type="GO" id="GO:0003700">
    <property type="term" value="F:DNA-binding transcription factor activity"/>
    <property type="evidence" value="ECO:0007669"/>
    <property type="project" value="TreeGrafter"/>
</dbReference>
<organism evidence="4 5">
    <name type="scientific">Corynebacterium poyangense</name>
    <dbReference type="NCBI Taxonomy" id="2684405"/>
    <lineage>
        <taxon>Bacteria</taxon>
        <taxon>Bacillati</taxon>
        <taxon>Actinomycetota</taxon>
        <taxon>Actinomycetes</taxon>
        <taxon>Mycobacteriales</taxon>
        <taxon>Corynebacteriaceae</taxon>
        <taxon>Corynebacterium</taxon>
    </lineage>
</organism>
<dbReference type="Pfam" id="PF17937">
    <property type="entry name" value="TetR_C_28"/>
    <property type="match status" value="1"/>
</dbReference>